<dbReference type="AlphaFoldDB" id="A0A179V4W1"/>
<proteinExistence type="predicted"/>
<dbReference type="VEuPathDB" id="FungiDB:BDBG_18040"/>
<dbReference type="OrthoDB" id="4190898at2759"/>
<keyword evidence="3" id="KW-1185">Reference proteome</keyword>
<evidence type="ECO:0000256" key="1">
    <source>
        <dbReference type="SAM" id="MobiDB-lite"/>
    </source>
</evidence>
<feature type="region of interest" description="Disordered" evidence="1">
    <location>
        <begin position="49"/>
        <end position="85"/>
    </location>
</feature>
<dbReference type="GeneID" id="42529529"/>
<sequence>IELLEVTVPRIKLFPGSSSNDHMRSYATVLIERGDGVTTAVGEAQKELDTDELTSRRDDISLQGTATTTTAAREAGEGEEGEGMTMRAVLPRSVNTAVFIFN</sequence>
<reference evidence="3" key="1">
    <citation type="journal article" date="2015" name="PLoS Genet.">
        <title>The dynamic genome and transcriptome of the human fungal pathogen Blastomyces and close relative Emmonsia.</title>
        <authorList>
            <person name="Munoz J.F."/>
            <person name="Gauthier G.M."/>
            <person name="Desjardins C.A."/>
            <person name="Gallo J.E."/>
            <person name="Holder J."/>
            <person name="Sullivan T.D."/>
            <person name="Marty A.J."/>
            <person name="Carmen J.C."/>
            <person name="Chen Z."/>
            <person name="Ding L."/>
            <person name="Gujja S."/>
            <person name="Magrini V."/>
            <person name="Misas E."/>
            <person name="Mitreva M."/>
            <person name="Priest M."/>
            <person name="Saif S."/>
            <person name="Whiston E.A."/>
            <person name="Young S."/>
            <person name="Zeng Q."/>
            <person name="Goldman W.E."/>
            <person name="Mardis E.R."/>
            <person name="Taylor J.W."/>
            <person name="McEwen J.G."/>
            <person name="Clay O.K."/>
            <person name="Klein B.S."/>
            <person name="Cuomo C.A."/>
        </authorList>
    </citation>
    <scope>NUCLEOTIDE SEQUENCE [LARGE SCALE GENOMIC DNA]</scope>
    <source>
        <strain evidence="3">SLH14081</strain>
    </source>
</reference>
<feature type="non-terminal residue" evidence="2">
    <location>
        <position position="1"/>
    </location>
</feature>
<dbReference type="KEGG" id="bgh:BDBG_18040"/>
<feature type="compositionally biased region" description="Basic and acidic residues" evidence="1">
    <location>
        <begin position="49"/>
        <end position="60"/>
    </location>
</feature>
<protein>
    <submittedName>
        <fullName evidence="2">Uncharacterized protein</fullName>
    </submittedName>
</protein>
<dbReference type="Proteomes" id="UP000002038">
    <property type="component" value="Unassembled WGS sequence"/>
</dbReference>
<evidence type="ECO:0000313" key="3">
    <source>
        <dbReference type="Proteomes" id="UP000002038"/>
    </source>
</evidence>
<evidence type="ECO:0000313" key="2">
    <source>
        <dbReference type="EMBL" id="OAT14447.1"/>
    </source>
</evidence>
<feature type="compositionally biased region" description="Low complexity" evidence="1">
    <location>
        <begin position="64"/>
        <end position="73"/>
    </location>
</feature>
<organism evidence="2 3">
    <name type="scientific">Blastomyces gilchristii (strain SLH14081)</name>
    <name type="common">Blastomyces dermatitidis</name>
    <dbReference type="NCBI Taxonomy" id="559298"/>
    <lineage>
        <taxon>Eukaryota</taxon>
        <taxon>Fungi</taxon>
        <taxon>Dikarya</taxon>
        <taxon>Ascomycota</taxon>
        <taxon>Pezizomycotina</taxon>
        <taxon>Eurotiomycetes</taxon>
        <taxon>Eurotiomycetidae</taxon>
        <taxon>Onygenales</taxon>
        <taxon>Ajellomycetaceae</taxon>
        <taxon>Blastomyces</taxon>
    </lineage>
</organism>
<gene>
    <name evidence="2" type="ORF">BDBG_18040</name>
</gene>
<dbReference type="RefSeq" id="XP_031581446.1">
    <property type="nucleotide sequence ID" value="XM_031725630.1"/>
</dbReference>
<accession>A0A179V4W1</accession>
<name>A0A179V4W1_BLAGS</name>
<dbReference type="EMBL" id="GG657495">
    <property type="protein sequence ID" value="OAT14447.1"/>
    <property type="molecule type" value="Genomic_DNA"/>
</dbReference>